<evidence type="ECO:0000313" key="3">
    <source>
        <dbReference type="Proteomes" id="UP000494106"/>
    </source>
</evidence>
<feature type="compositionally biased region" description="Basic and acidic residues" evidence="1">
    <location>
        <begin position="334"/>
        <end position="347"/>
    </location>
</feature>
<reference evidence="2 3" key="1">
    <citation type="submission" date="2020-04" db="EMBL/GenBank/DDBJ databases">
        <authorList>
            <person name="Wallbank WR R."/>
            <person name="Pardo Diaz C."/>
            <person name="Kozak K."/>
            <person name="Martin S."/>
            <person name="Jiggins C."/>
            <person name="Moest M."/>
            <person name="Warren A I."/>
            <person name="Byers J.R.P. K."/>
            <person name="Montejo-Kovacevich G."/>
            <person name="Yen C E."/>
        </authorList>
    </citation>
    <scope>NUCLEOTIDE SEQUENCE [LARGE SCALE GENOMIC DNA]</scope>
</reference>
<accession>A0A8S0YQ82</accession>
<gene>
    <name evidence="2" type="ORF">APLA_LOCUS318</name>
</gene>
<proteinExistence type="predicted"/>
<protein>
    <submittedName>
        <fullName evidence="2">Uncharacterized protein</fullName>
    </submittedName>
</protein>
<evidence type="ECO:0000313" key="2">
    <source>
        <dbReference type="EMBL" id="CAB3220505.1"/>
    </source>
</evidence>
<name>A0A8S0YQ82_ARCPL</name>
<keyword evidence="3" id="KW-1185">Reference proteome</keyword>
<sequence>MKFKKINPLLVNHVRTAMSRYLQTQPNWADASLFLTMSQYRHLLLIKDETGIPGSFIQIPNILHNVYSVTSLDDKQIPLFRMVLRLVLDGRYLILSDCSDGVTFLLGHRTESPIWGDIRAVALNYNYGPVKGFSLNTSKANAICDKLAIDSYSKIDKLVGKRWKIYYAWNLNDKLVDNCMEIMFKNATPMIINRIWNDMYEYLESQPSWVAATLLMSKTPHQEMLLFADEQIPGRYIGVANIVRSEKVRPHKKSVPLFKIQMRLYLDGRYLLLADCNIGVITLSVHQTPFRGEMEIAGVADSLHLGYVIYFLIKDTIAIEIEVDDGVKIRKEPITASLKEDPDDPKPTKASIPEEPQLPHNWSDIMVNTTSCDEYLANVTFDPFKVLDIDWKIWYYWNQHFEESYEIKFSIPSRTLVDRFRVELDDEIKPRVEWDDAILFMETSIDFSALFIKTAKDGQFRVIPSLAFEFSRLPEVIFGMKVIEPYGYLALLNCKYRICYALAPVNNMPYYGKYEEEAKKIGFRGEFGRSYITISPAPPPMEFEDDLGGLHDDDEEDIHLDIQKQFNDKMQSVLV</sequence>
<dbReference type="OrthoDB" id="7467872at2759"/>
<dbReference type="AlphaFoldDB" id="A0A8S0YQ82"/>
<organism evidence="2 3">
    <name type="scientific">Arctia plantaginis</name>
    <name type="common">Wood tiger moth</name>
    <name type="synonym">Phalaena plantaginis</name>
    <dbReference type="NCBI Taxonomy" id="874455"/>
    <lineage>
        <taxon>Eukaryota</taxon>
        <taxon>Metazoa</taxon>
        <taxon>Ecdysozoa</taxon>
        <taxon>Arthropoda</taxon>
        <taxon>Hexapoda</taxon>
        <taxon>Insecta</taxon>
        <taxon>Pterygota</taxon>
        <taxon>Neoptera</taxon>
        <taxon>Endopterygota</taxon>
        <taxon>Lepidoptera</taxon>
        <taxon>Glossata</taxon>
        <taxon>Ditrysia</taxon>
        <taxon>Noctuoidea</taxon>
        <taxon>Erebidae</taxon>
        <taxon>Arctiinae</taxon>
        <taxon>Arctia</taxon>
    </lineage>
</organism>
<comment type="caution">
    <text evidence="2">The sequence shown here is derived from an EMBL/GenBank/DDBJ whole genome shotgun (WGS) entry which is preliminary data.</text>
</comment>
<dbReference type="Proteomes" id="UP000494106">
    <property type="component" value="Unassembled WGS sequence"/>
</dbReference>
<dbReference type="EMBL" id="CADEBC010000045">
    <property type="protein sequence ID" value="CAB3220505.1"/>
    <property type="molecule type" value="Genomic_DNA"/>
</dbReference>
<feature type="region of interest" description="Disordered" evidence="1">
    <location>
        <begin position="334"/>
        <end position="357"/>
    </location>
</feature>
<evidence type="ECO:0000256" key="1">
    <source>
        <dbReference type="SAM" id="MobiDB-lite"/>
    </source>
</evidence>